<dbReference type="AlphaFoldDB" id="A0A3S5AYT2"/>
<dbReference type="EMBL" id="CAAALY010267594">
    <property type="protein sequence ID" value="VEL41040.1"/>
    <property type="molecule type" value="Genomic_DNA"/>
</dbReference>
<name>A0A3S5AYT2_9PLAT</name>
<evidence type="ECO:0000313" key="2">
    <source>
        <dbReference type="Proteomes" id="UP000784294"/>
    </source>
</evidence>
<evidence type="ECO:0000313" key="1">
    <source>
        <dbReference type="EMBL" id="VEL41040.1"/>
    </source>
</evidence>
<sequence>MDWAPRGGTRSQSCLGLFNSARCCDEARCRPTGGVNADGGLRIVGQWSPGSVPSLQFGLSELTSGPESVLLSFPRKPKSVRVGDLP</sequence>
<dbReference type="Proteomes" id="UP000784294">
    <property type="component" value="Unassembled WGS sequence"/>
</dbReference>
<protein>
    <submittedName>
        <fullName evidence="1">Uncharacterized protein</fullName>
    </submittedName>
</protein>
<proteinExistence type="predicted"/>
<reference evidence="1" key="1">
    <citation type="submission" date="2018-11" db="EMBL/GenBank/DDBJ databases">
        <authorList>
            <consortium name="Pathogen Informatics"/>
        </authorList>
    </citation>
    <scope>NUCLEOTIDE SEQUENCE</scope>
</reference>
<comment type="caution">
    <text evidence="1">The sequence shown here is derived from an EMBL/GenBank/DDBJ whole genome shotgun (WGS) entry which is preliminary data.</text>
</comment>
<gene>
    <name evidence="1" type="ORF">PXEA_LOCUS34480</name>
</gene>
<organism evidence="1 2">
    <name type="scientific">Protopolystoma xenopodis</name>
    <dbReference type="NCBI Taxonomy" id="117903"/>
    <lineage>
        <taxon>Eukaryota</taxon>
        <taxon>Metazoa</taxon>
        <taxon>Spiralia</taxon>
        <taxon>Lophotrochozoa</taxon>
        <taxon>Platyhelminthes</taxon>
        <taxon>Monogenea</taxon>
        <taxon>Polyopisthocotylea</taxon>
        <taxon>Polystomatidea</taxon>
        <taxon>Polystomatidae</taxon>
        <taxon>Protopolystoma</taxon>
    </lineage>
</organism>
<accession>A0A3S5AYT2</accession>
<keyword evidence="2" id="KW-1185">Reference proteome</keyword>